<organism evidence="2 3">
    <name type="scientific">Helicocarpus griseus UAMH5409</name>
    <dbReference type="NCBI Taxonomy" id="1447875"/>
    <lineage>
        <taxon>Eukaryota</taxon>
        <taxon>Fungi</taxon>
        <taxon>Dikarya</taxon>
        <taxon>Ascomycota</taxon>
        <taxon>Pezizomycotina</taxon>
        <taxon>Eurotiomycetes</taxon>
        <taxon>Eurotiomycetidae</taxon>
        <taxon>Onygenales</taxon>
        <taxon>Ajellomycetaceae</taxon>
        <taxon>Helicocarpus</taxon>
    </lineage>
</organism>
<gene>
    <name evidence="2" type="ORF">AJ79_05148</name>
</gene>
<sequence length="171" mass="18827">MLVSYRTFLALRITALLVSITGTIGMAWATSVLWSPDMGWVVEAVATSALGVSALWSLTALIIGIKVDNERIHPAFYVSCDLIFGLYAIVGGIMTLMSPFTELSWIKCGGDSWTSICDDDAENRAVIWRFFATAFNFINAIICAVFHITACKAVHRLRKAKKSDDIELSKQ</sequence>
<reference evidence="2 3" key="1">
    <citation type="submission" date="2017-10" db="EMBL/GenBank/DDBJ databases">
        <title>Comparative genomics in systemic dimorphic fungi from Ajellomycetaceae.</title>
        <authorList>
            <person name="Munoz J.F."/>
            <person name="Mcewen J.G."/>
            <person name="Clay O.K."/>
            <person name="Cuomo C.A."/>
        </authorList>
    </citation>
    <scope>NUCLEOTIDE SEQUENCE [LARGE SCALE GENOMIC DNA]</scope>
    <source>
        <strain evidence="2 3">UAMH5409</strain>
    </source>
</reference>
<dbReference type="Proteomes" id="UP000223968">
    <property type="component" value="Unassembled WGS sequence"/>
</dbReference>
<comment type="caution">
    <text evidence="2">The sequence shown here is derived from an EMBL/GenBank/DDBJ whole genome shotgun (WGS) entry which is preliminary data.</text>
</comment>
<keyword evidence="1" id="KW-1133">Transmembrane helix</keyword>
<dbReference type="AlphaFoldDB" id="A0A2B7XR64"/>
<protein>
    <recommendedName>
        <fullName evidence="4">MARVEL domain-containing protein</fullName>
    </recommendedName>
</protein>
<feature type="transmembrane region" description="Helical" evidence="1">
    <location>
        <begin position="40"/>
        <end position="63"/>
    </location>
</feature>
<dbReference type="OrthoDB" id="4186131at2759"/>
<dbReference type="EMBL" id="PDNB01000079">
    <property type="protein sequence ID" value="PGH10997.1"/>
    <property type="molecule type" value="Genomic_DNA"/>
</dbReference>
<proteinExistence type="predicted"/>
<evidence type="ECO:0008006" key="4">
    <source>
        <dbReference type="Google" id="ProtNLM"/>
    </source>
</evidence>
<feature type="transmembrane region" description="Helical" evidence="1">
    <location>
        <begin position="130"/>
        <end position="151"/>
    </location>
</feature>
<accession>A0A2B7XR64</accession>
<keyword evidence="1" id="KW-0812">Transmembrane</keyword>
<feature type="transmembrane region" description="Helical" evidence="1">
    <location>
        <begin position="75"/>
        <end position="97"/>
    </location>
</feature>
<keyword evidence="3" id="KW-1185">Reference proteome</keyword>
<evidence type="ECO:0000256" key="1">
    <source>
        <dbReference type="SAM" id="Phobius"/>
    </source>
</evidence>
<evidence type="ECO:0000313" key="2">
    <source>
        <dbReference type="EMBL" id="PGH10997.1"/>
    </source>
</evidence>
<name>A0A2B7XR64_9EURO</name>
<feature type="transmembrane region" description="Helical" evidence="1">
    <location>
        <begin position="9"/>
        <end position="34"/>
    </location>
</feature>
<evidence type="ECO:0000313" key="3">
    <source>
        <dbReference type="Proteomes" id="UP000223968"/>
    </source>
</evidence>
<keyword evidence="1" id="KW-0472">Membrane</keyword>